<gene>
    <name evidence="6" type="ORF">BON22_3035</name>
    <name evidence="5" type="ORF">CYFA0S_06e04192g</name>
</gene>
<keyword evidence="2" id="KW-0521">NADP</keyword>
<dbReference type="AlphaFoldDB" id="A0A061AVK9"/>
<evidence type="ECO:0000256" key="2">
    <source>
        <dbReference type="ARBA" id="ARBA00022857"/>
    </source>
</evidence>
<evidence type="ECO:0000313" key="5">
    <source>
        <dbReference type="EMBL" id="CDR41220.1"/>
    </source>
</evidence>
<evidence type="ECO:0000256" key="3">
    <source>
        <dbReference type="ARBA" id="ARBA00023002"/>
    </source>
</evidence>
<dbReference type="FunFam" id="3.40.50.720:FF:000047">
    <property type="entry name" value="NADP-dependent L-serine/L-allo-threonine dehydrogenase"/>
    <property type="match status" value="1"/>
</dbReference>
<dbReference type="PANTHER" id="PTHR42901:SF1">
    <property type="entry name" value="ALCOHOL DEHYDROGENASE"/>
    <property type="match status" value="1"/>
</dbReference>
<evidence type="ECO:0000313" key="6">
    <source>
        <dbReference type="EMBL" id="ONH67083.1"/>
    </source>
</evidence>
<comment type="similarity">
    <text evidence="1 4">Belongs to the short-chain dehydrogenases/reductases (SDR) family.</text>
</comment>
<dbReference type="InterPro" id="IPR036291">
    <property type="entry name" value="NAD(P)-bd_dom_sf"/>
</dbReference>
<proteinExistence type="inferred from homology"/>
<dbReference type="InterPro" id="IPR002347">
    <property type="entry name" value="SDR_fam"/>
</dbReference>
<organism evidence="5">
    <name type="scientific">Cyberlindnera fabianii</name>
    <name type="common">Yeast</name>
    <name type="synonym">Hansenula fabianii</name>
    <dbReference type="NCBI Taxonomy" id="36022"/>
    <lineage>
        <taxon>Eukaryota</taxon>
        <taxon>Fungi</taxon>
        <taxon>Dikarya</taxon>
        <taxon>Ascomycota</taxon>
        <taxon>Saccharomycotina</taxon>
        <taxon>Saccharomycetes</taxon>
        <taxon>Phaffomycetales</taxon>
        <taxon>Phaffomycetaceae</taxon>
        <taxon>Cyberlindnera</taxon>
    </lineage>
</organism>
<dbReference type="Pfam" id="PF00106">
    <property type="entry name" value="adh_short"/>
    <property type="match status" value="1"/>
</dbReference>
<dbReference type="Proteomes" id="UP000189513">
    <property type="component" value="Unassembled WGS sequence"/>
</dbReference>
<dbReference type="EMBL" id="LK052891">
    <property type="protein sequence ID" value="CDR41220.1"/>
    <property type="molecule type" value="Genomic_DNA"/>
</dbReference>
<dbReference type="Gene3D" id="3.40.50.720">
    <property type="entry name" value="NAD(P)-binding Rossmann-like Domain"/>
    <property type="match status" value="1"/>
</dbReference>
<dbReference type="PROSITE" id="PS00061">
    <property type="entry name" value="ADH_SHORT"/>
    <property type="match status" value="1"/>
</dbReference>
<reference evidence="7" key="2">
    <citation type="journal article" date="2017" name="Genome Announc.">
        <title>Genome sequences of Cyberlindnera fabianii 65, Pichia kudriavzevii 129, and Saccharomyces cerevisiae 131 isolated from fermented masau fruits in Zimbabwe.</title>
        <authorList>
            <person name="van Rijswijck I.M.H."/>
            <person name="Derks M.F.L."/>
            <person name="Abee T."/>
            <person name="de Ridder D."/>
            <person name="Smid E.J."/>
        </authorList>
    </citation>
    <scope>NUCLEOTIDE SEQUENCE [LARGE SCALE GENOMIC DNA]</scope>
    <source>
        <strain evidence="7">65</strain>
    </source>
</reference>
<evidence type="ECO:0000256" key="1">
    <source>
        <dbReference type="ARBA" id="ARBA00006484"/>
    </source>
</evidence>
<accession>A0A061AVK9</accession>
<dbReference type="SUPFAM" id="SSF51735">
    <property type="entry name" value="NAD(P)-binding Rossmann-fold domains"/>
    <property type="match status" value="1"/>
</dbReference>
<dbReference type="PRINTS" id="PR00081">
    <property type="entry name" value="GDHRDH"/>
</dbReference>
<dbReference type="GO" id="GO:0016616">
    <property type="term" value="F:oxidoreductase activity, acting on the CH-OH group of donors, NAD or NADP as acceptor"/>
    <property type="evidence" value="ECO:0007669"/>
    <property type="project" value="UniProtKB-ARBA"/>
</dbReference>
<name>A0A061AVK9_CYBFA</name>
<keyword evidence="7" id="KW-1185">Reference proteome</keyword>
<reference evidence="6" key="3">
    <citation type="submission" date="2017-01" db="EMBL/GenBank/DDBJ databases">
        <authorList>
            <person name="Mah S.A."/>
            <person name="Swanson W.J."/>
            <person name="Moy G.W."/>
            <person name="Vacquier V.D."/>
        </authorList>
    </citation>
    <scope>NUCLEOTIDE SEQUENCE [LARGE SCALE GENOMIC DNA]</scope>
    <source>
        <strain evidence="6">65</strain>
    </source>
</reference>
<dbReference type="PANTHER" id="PTHR42901">
    <property type="entry name" value="ALCOHOL DEHYDROGENASE"/>
    <property type="match status" value="1"/>
</dbReference>
<evidence type="ECO:0000313" key="7">
    <source>
        <dbReference type="Proteomes" id="UP000189513"/>
    </source>
</evidence>
<dbReference type="OrthoDB" id="2102561at2759"/>
<reference evidence="5" key="1">
    <citation type="journal article" date="2014" name="Genome Announc.">
        <title>Genome sequence of the yeast Cyberlindnera fabianii (Hansenula fabianii).</title>
        <authorList>
            <person name="Freel K.C."/>
            <person name="Sarilar V."/>
            <person name="Neuveglise C."/>
            <person name="Devillers H."/>
            <person name="Friedrich A."/>
            <person name="Schacherer J."/>
        </authorList>
    </citation>
    <scope>NUCLEOTIDE SEQUENCE</scope>
    <source>
        <strain evidence="5">YJS4271</strain>
    </source>
</reference>
<dbReference type="VEuPathDB" id="FungiDB:BON22_3035"/>
<dbReference type="PRINTS" id="PR00080">
    <property type="entry name" value="SDRFAMILY"/>
</dbReference>
<dbReference type="STRING" id="36022.A0A061AVK9"/>
<protein>
    <submittedName>
        <fullName evidence="5">CYFA0S06e04192g1_1</fullName>
    </submittedName>
    <submittedName>
        <fullName evidence="6">NADP-dependent L-serine/L-allo-threonine dehydrogenase YdfG</fullName>
    </submittedName>
</protein>
<dbReference type="InterPro" id="IPR020904">
    <property type="entry name" value="Sc_DH/Rdtase_CS"/>
</dbReference>
<dbReference type="EMBL" id="MPUK01000005">
    <property type="protein sequence ID" value="ONH67083.1"/>
    <property type="molecule type" value="Genomic_DNA"/>
</dbReference>
<evidence type="ECO:0000256" key="4">
    <source>
        <dbReference type="RuleBase" id="RU000363"/>
    </source>
</evidence>
<keyword evidence="3" id="KW-0560">Oxidoreductase</keyword>
<sequence>MNNLENKIALITGAASGVGLNTTKDYLKASNGSMKFILVDLNIKELERLKNEYLSLYPDMKDDDIYVTFGDLSSREKIDEFFEKIPAPLIDNLDFCVNSAGLARGLDRVGSIKQNDINLMFNTNILGLMTMCQLVVPIFKKNNKGTIVNIGSLAGEDPYPGGAAYCSSKAAVKAFNTALRKELVNFDIRVILIEPGLVNTNFSLTRFDGDTTKADSVYKDYEPLAPTDVSDLIVYVTSRRTNCAVSDIVILPTRQATMSDKAYR</sequence>